<dbReference type="InterPro" id="IPR003439">
    <property type="entry name" value="ABC_transporter-like_ATP-bd"/>
</dbReference>
<dbReference type="Gene3D" id="3.40.50.300">
    <property type="entry name" value="P-loop containing nucleotide triphosphate hydrolases"/>
    <property type="match status" value="1"/>
</dbReference>
<dbReference type="CDD" id="cd03257">
    <property type="entry name" value="ABC_NikE_OppD_transporters"/>
    <property type="match status" value="1"/>
</dbReference>
<dbReference type="Pfam" id="PF08352">
    <property type="entry name" value="oligo_HPY"/>
    <property type="match status" value="1"/>
</dbReference>
<dbReference type="PROSITE" id="PS00211">
    <property type="entry name" value="ABC_TRANSPORTER_1"/>
    <property type="match status" value="1"/>
</dbReference>
<evidence type="ECO:0000256" key="4">
    <source>
        <dbReference type="ARBA" id="ARBA00022475"/>
    </source>
</evidence>
<dbReference type="InterPro" id="IPR027417">
    <property type="entry name" value="P-loop_NTPase"/>
</dbReference>
<proteinExistence type="inferred from homology"/>
<evidence type="ECO:0000313" key="10">
    <source>
        <dbReference type="Proteomes" id="UP000543598"/>
    </source>
</evidence>
<name>A0A7Y2M3D0_9MICO</name>
<dbReference type="GO" id="GO:0016887">
    <property type="term" value="F:ATP hydrolysis activity"/>
    <property type="evidence" value="ECO:0007669"/>
    <property type="project" value="InterPro"/>
</dbReference>
<accession>A0A7Y2M3D0</accession>
<dbReference type="Proteomes" id="UP000543598">
    <property type="component" value="Unassembled WGS sequence"/>
</dbReference>
<dbReference type="GO" id="GO:0005886">
    <property type="term" value="C:plasma membrane"/>
    <property type="evidence" value="ECO:0007669"/>
    <property type="project" value="UniProtKB-SubCell"/>
</dbReference>
<dbReference type="SUPFAM" id="SSF52540">
    <property type="entry name" value="P-loop containing nucleoside triphosphate hydrolases"/>
    <property type="match status" value="1"/>
</dbReference>
<protein>
    <submittedName>
        <fullName evidence="9">ABC transporter ATP-binding protein</fullName>
    </submittedName>
</protein>
<dbReference type="PANTHER" id="PTHR43297">
    <property type="entry name" value="OLIGOPEPTIDE TRANSPORT ATP-BINDING PROTEIN APPD"/>
    <property type="match status" value="1"/>
</dbReference>
<evidence type="ECO:0000256" key="7">
    <source>
        <dbReference type="ARBA" id="ARBA00023136"/>
    </source>
</evidence>
<dbReference type="AlphaFoldDB" id="A0A7Y2M3D0"/>
<organism evidence="9 10">
    <name type="scientific">Microbacterium ulmi</name>
    <dbReference type="NCBI Taxonomy" id="179095"/>
    <lineage>
        <taxon>Bacteria</taxon>
        <taxon>Bacillati</taxon>
        <taxon>Actinomycetota</taxon>
        <taxon>Actinomycetes</taxon>
        <taxon>Micrococcales</taxon>
        <taxon>Microbacteriaceae</taxon>
        <taxon>Microbacterium</taxon>
    </lineage>
</organism>
<feature type="domain" description="ABC transporter" evidence="8">
    <location>
        <begin position="11"/>
        <end position="258"/>
    </location>
</feature>
<dbReference type="EMBL" id="JABEMB010000029">
    <property type="protein sequence ID" value="NNH05019.1"/>
    <property type="molecule type" value="Genomic_DNA"/>
</dbReference>
<dbReference type="InterPro" id="IPR013563">
    <property type="entry name" value="Oligopep_ABC_C"/>
</dbReference>
<comment type="similarity">
    <text evidence="2">Belongs to the ABC transporter superfamily.</text>
</comment>
<dbReference type="InterPro" id="IPR003593">
    <property type="entry name" value="AAA+_ATPase"/>
</dbReference>
<dbReference type="PROSITE" id="PS50893">
    <property type="entry name" value="ABC_TRANSPORTER_2"/>
    <property type="match status" value="1"/>
</dbReference>
<comment type="subcellular location">
    <subcellularLocation>
        <location evidence="1">Cell membrane</location>
        <topology evidence="1">Peripheral membrane protein</topology>
    </subcellularLocation>
</comment>
<dbReference type="InterPro" id="IPR017871">
    <property type="entry name" value="ABC_transporter-like_CS"/>
</dbReference>
<keyword evidence="10" id="KW-1185">Reference proteome</keyword>
<evidence type="ECO:0000256" key="6">
    <source>
        <dbReference type="ARBA" id="ARBA00022840"/>
    </source>
</evidence>
<dbReference type="Pfam" id="PF00005">
    <property type="entry name" value="ABC_tran"/>
    <property type="match status" value="1"/>
</dbReference>
<evidence type="ECO:0000259" key="8">
    <source>
        <dbReference type="PROSITE" id="PS50893"/>
    </source>
</evidence>
<keyword evidence="3" id="KW-0813">Transport</keyword>
<dbReference type="InterPro" id="IPR050388">
    <property type="entry name" value="ABC_Ni/Peptide_Import"/>
</dbReference>
<keyword evidence="6 9" id="KW-0067">ATP-binding</keyword>
<evidence type="ECO:0000313" key="9">
    <source>
        <dbReference type="EMBL" id="NNH05019.1"/>
    </source>
</evidence>
<dbReference type="GO" id="GO:0005524">
    <property type="term" value="F:ATP binding"/>
    <property type="evidence" value="ECO:0007669"/>
    <property type="project" value="UniProtKB-KW"/>
</dbReference>
<dbReference type="NCBIfam" id="TIGR01727">
    <property type="entry name" value="oligo_HPY"/>
    <property type="match status" value="1"/>
</dbReference>
<keyword evidence="5" id="KW-0547">Nucleotide-binding</keyword>
<keyword evidence="7" id="KW-0472">Membrane</keyword>
<evidence type="ECO:0000256" key="3">
    <source>
        <dbReference type="ARBA" id="ARBA00022448"/>
    </source>
</evidence>
<evidence type="ECO:0000256" key="2">
    <source>
        <dbReference type="ARBA" id="ARBA00005417"/>
    </source>
</evidence>
<dbReference type="FunFam" id="3.40.50.300:FF:000016">
    <property type="entry name" value="Oligopeptide ABC transporter ATP-binding component"/>
    <property type="match status" value="1"/>
</dbReference>
<dbReference type="PANTHER" id="PTHR43297:SF2">
    <property type="entry name" value="DIPEPTIDE TRANSPORT ATP-BINDING PROTEIN DPPD"/>
    <property type="match status" value="1"/>
</dbReference>
<sequence length="329" mass="35522">MRLARPTSPLLEVDALSVAYGDASAVERVTFDVAPGEVVGLVGESGCGKTTLGLAVLSLLPDSAKITSGTVRLNGEDLVSATPERLRQIRGGQAAMIFQNPMRSLHPARTIGWQLREAYQVHHRGTSRGTADDRAVDVLEDVGIPDARSRLKDYPHQFSGGMQQRVMIAMALINDPKLLIADEPTTALDVTIQAQILELIRDLARDRGMGVLLVTHSLGIVSSLCARVVVLYAGQVVEHGAVADVFVRPQHPYTRGLLRSTPSESVPRLYSIPGSLPGLDMRARDVGCRFRSRCDVAFDACSVAPPLFETEHEHASRCWLADSAASRAS</sequence>
<evidence type="ECO:0000256" key="1">
    <source>
        <dbReference type="ARBA" id="ARBA00004202"/>
    </source>
</evidence>
<evidence type="ECO:0000256" key="5">
    <source>
        <dbReference type="ARBA" id="ARBA00022741"/>
    </source>
</evidence>
<dbReference type="GO" id="GO:0015833">
    <property type="term" value="P:peptide transport"/>
    <property type="evidence" value="ECO:0007669"/>
    <property type="project" value="InterPro"/>
</dbReference>
<reference evidence="9 10" key="1">
    <citation type="submission" date="2020-05" db="EMBL/GenBank/DDBJ databases">
        <title>MicrobeNet Type strains.</title>
        <authorList>
            <person name="Nicholson A.C."/>
        </authorList>
    </citation>
    <scope>NUCLEOTIDE SEQUENCE [LARGE SCALE GENOMIC DNA]</scope>
    <source>
        <strain evidence="9 10">JCM 14282</strain>
    </source>
</reference>
<comment type="caution">
    <text evidence="9">The sequence shown here is derived from an EMBL/GenBank/DDBJ whole genome shotgun (WGS) entry which is preliminary data.</text>
</comment>
<gene>
    <name evidence="9" type="ORF">HLA99_14300</name>
</gene>
<keyword evidence="4" id="KW-1003">Cell membrane</keyword>
<dbReference type="SMART" id="SM00382">
    <property type="entry name" value="AAA"/>
    <property type="match status" value="1"/>
</dbReference>